<dbReference type="SUPFAM" id="SSF55797">
    <property type="entry name" value="PR-1-like"/>
    <property type="match status" value="1"/>
</dbReference>
<name>A0ABU4HMJ6_9ACTN</name>
<evidence type="ECO:0000313" key="3">
    <source>
        <dbReference type="Proteomes" id="UP001284601"/>
    </source>
</evidence>
<comment type="caution">
    <text evidence="2">The sequence shown here is derived from an EMBL/GenBank/DDBJ whole genome shotgun (WGS) entry which is preliminary data.</text>
</comment>
<organism evidence="2 3">
    <name type="scientific">Conexibacter stalactiti</name>
    <dbReference type="NCBI Taxonomy" id="1940611"/>
    <lineage>
        <taxon>Bacteria</taxon>
        <taxon>Bacillati</taxon>
        <taxon>Actinomycetota</taxon>
        <taxon>Thermoleophilia</taxon>
        <taxon>Solirubrobacterales</taxon>
        <taxon>Conexibacteraceae</taxon>
        <taxon>Conexibacter</taxon>
    </lineage>
</organism>
<sequence length="177" mass="18484">MSVLRLGPLAAALLLTLLGWLATPALLGTAAAEPAVTTPPTAAAAAAGFGPAVLAELNRIRASSGLPKVGIDRRMSRTATAHSRDMARRGYFGHGSWGSRVARASGSASAVGEVLGWLPRNTPRSEAREIVRGWLNSPPHRQVLLDGQFRRIGIGRARGSLSGVSAAIYTVDWASAR</sequence>
<gene>
    <name evidence="2" type="ORF">R7226_08960</name>
</gene>
<dbReference type="CDD" id="cd05379">
    <property type="entry name" value="CAP_bacterial"/>
    <property type="match status" value="1"/>
</dbReference>
<dbReference type="Gene3D" id="3.40.33.10">
    <property type="entry name" value="CAP"/>
    <property type="match status" value="1"/>
</dbReference>
<dbReference type="InterPro" id="IPR035940">
    <property type="entry name" value="CAP_sf"/>
</dbReference>
<dbReference type="PANTHER" id="PTHR31157:SF1">
    <property type="entry name" value="SCP DOMAIN-CONTAINING PROTEIN"/>
    <property type="match status" value="1"/>
</dbReference>
<dbReference type="EMBL" id="JAWSTH010000017">
    <property type="protein sequence ID" value="MDW5594465.1"/>
    <property type="molecule type" value="Genomic_DNA"/>
</dbReference>
<keyword evidence="3" id="KW-1185">Reference proteome</keyword>
<evidence type="ECO:0000259" key="1">
    <source>
        <dbReference type="Pfam" id="PF00188"/>
    </source>
</evidence>
<dbReference type="PANTHER" id="PTHR31157">
    <property type="entry name" value="SCP DOMAIN-CONTAINING PROTEIN"/>
    <property type="match status" value="1"/>
</dbReference>
<protein>
    <submittedName>
        <fullName evidence="2">CAP domain-containing protein</fullName>
    </submittedName>
</protein>
<proteinExistence type="predicted"/>
<dbReference type="Proteomes" id="UP001284601">
    <property type="component" value="Unassembled WGS sequence"/>
</dbReference>
<evidence type="ECO:0000313" key="2">
    <source>
        <dbReference type="EMBL" id="MDW5594465.1"/>
    </source>
</evidence>
<feature type="domain" description="SCP" evidence="1">
    <location>
        <begin position="54"/>
        <end position="161"/>
    </location>
</feature>
<dbReference type="InterPro" id="IPR014044">
    <property type="entry name" value="CAP_dom"/>
</dbReference>
<reference evidence="3" key="1">
    <citation type="submission" date="2023-07" db="EMBL/GenBank/DDBJ databases">
        <title>Conexibacter stalactiti sp. nov., isolated from stalactites in a lava cave and emended description of the genus Conexibacter.</title>
        <authorList>
            <person name="Lee S.D."/>
        </authorList>
    </citation>
    <scope>NUCLEOTIDE SEQUENCE [LARGE SCALE GENOMIC DNA]</scope>
    <source>
        <strain evidence="3">KCTC 39840</strain>
    </source>
</reference>
<dbReference type="RefSeq" id="WP_318596734.1">
    <property type="nucleotide sequence ID" value="NZ_JAWSTH010000017.1"/>
</dbReference>
<accession>A0ABU4HMJ6</accession>
<dbReference type="Pfam" id="PF00188">
    <property type="entry name" value="CAP"/>
    <property type="match status" value="1"/>
</dbReference>